<feature type="compositionally biased region" description="Basic and acidic residues" evidence="6">
    <location>
        <begin position="181"/>
        <end position="195"/>
    </location>
</feature>
<evidence type="ECO:0000256" key="5">
    <source>
        <dbReference type="ARBA" id="ARBA00023136"/>
    </source>
</evidence>
<evidence type="ECO:0000256" key="2">
    <source>
        <dbReference type="ARBA" id="ARBA00009565"/>
    </source>
</evidence>
<gene>
    <name evidence="8" type="ORF">UPYG_G00096470</name>
</gene>
<feature type="transmembrane region" description="Helical" evidence="7">
    <location>
        <begin position="216"/>
        <end position="236"/>
    </location>
</feature>
<comment type="caution">
    <text evidence="8">The sequence shown here is derived from an EMBL/GenBank/DDBJ whole genome shotgun (WGS) entry which is preliminary data.</text>
</comment>
<dbReference type="Pfam" id="PF04103">
    <property type="entry name" value="CD20"/>
    <property type="match status" value="1"/>
</dbReference>
<feature type="compositionally biased region" description="Low complexity" evidence="6">
    <location>
        <begin position="171"/>
        <end position="180"/>
    </location>
</feature>
<reference evidence="8 9" key="1">
    <citation type="submission" date="2024-06" db="EMBL/GenBank/DDBJ databases">
        <authorList>
            <person name="Pan Q."/>
            <person name="Wen M."/>
            <person name="Jouanno E."/>
            <person name="Zahm M."/>
            <person name="Klopp C."/>
            <person name="Cabau C."/>
            <person name="Louis A."/>
            <person name="Berthelot C."/>
            <person name="Parey E."/>
            <person name="Roest Crollius H."/>
            <person name="Montfort J."/>
            <person name="Robinson-Rechavi M."/>
            <person name="Bouchez O."/>
            <person name="Lampietro C."/>
            <person name="Lopez Roques C."/>
            <person name="Donnadieu C."/>
            <person name="Postlethwait J."/>
            <person name="Bobe J."/>
            <person name="Verreycken H."/>
            <person name="Guiguen Y."/>
        </authorList>
    </citation>
    <scope>NUCLEOTIDE SEQUENCE [LARGE SCALE GENOMIC DNA]</scope>
    <source>
        <strain evidence="8">Up_M1</strain>
        <tissue evidence="8">Testis</tissue>
    </source>
</reference>
<proteinExistence type="inferred from homology"/>
<evidence type="ECO:0000256" key="4">
    <source>
        <dbReference type="ARBA" id="ARBA00022989"/>
    </source>
</evidence>
<evidence type="ECO:0000313" key="8">
    <source>
        <dbReference type="EMBL" id="KAL0992666.1"/>
    </source>
</evidence>
<keyword evidence="4 7" id="KW-1133">Transmembrane helix</keyword>
<protein>
    <submittedName>
        <fullName evidence="8">Uncharacterized protein</fullName>
    </submittedName>
</protein>
<comment type="subcellular location">
    <subcellularLocation>
        <location evidence="1">Membrane</location>
        <topology evidence="1">Multi-pass membrane protein</topology>
    </subcellularLocation>
</comment>
<feature type="region of interest" description="Disordered" evidence="6">
    <location>
        <begin position="164"/>
        <end position="197"/>
    </location>
</feature>
<keyword evidence="9" id="KW-1185">Reference proteome</keyword>
<feature type="transmembrane region" description="Helical" evidence="7">
    <location>
        <begin position="121"/>
        <end position="140"/>
    </location>
</feature>
<dbReference type="InterPro" id="IPR007237">
    <property type="entry name" value="CD20-like"/>
</dbReference>
<dbReference type="PANTHER" id="PTHR23320">
    <property type="entry name" value="MEMBRANE-SPANNING 4-DOMAINS SUBFAMILY A MS4A -RELATED"/>
    <property type="match status" value="1"/>
</dbReference>
<feature type="transmembrane region" description="Helical" evidence="7">
    <location>
        <begin position="56"/>
        <end position="77"/>
    </location>
</feature>
<dbReference type="PANTHER" id="PTHR23320:SF128">
    <property type="entry name" value="MEMBRANE-SPANNING 4-DOMAINS SUBFAMILY A MEMBER 4A"/>
    <property type="match status" value="1"/>
</dbReference>
<keyword evidence="5 7" id="KW-0472">Membrane</keyword>
<evidence type="ECO:0000256" key="7">
    <source>
        <dbReference type="SAM" id="Phobius"/>
    </source>
</evidence>
<keyword evidence="3 7" id="KW-0812">Transmembrane</keyword>
<dbReference type="GO" id="GO:0016020">
    <property type="term" value="C:membrane"/>
    <property type="evidence" value="ECO:0007669"/>
    <property type="project" value="UniProtKB-SubCell"/>
</dbReference>
<feature type="transmembrane region" description="Helical" evidence="7">
    <location>
        <begin position="84"/>
        <end position="101"/>
    </location>
</feature>
<evidence type="ECO:0000256" key="3">
    <source>
        <dbReference type="ARBA" id="ARBA00022692"/>
    </source>
</evidence>
<comment type="similarity">
    <text evidence="2">Belongs to the MS4A family.</text>
</comment>
<dbReference type="InterPro" id="IPR030417">
    <property type="entry name" value="MS4A"/>
</dbReference>
<dbReference type="EMBL" id="JAGEUA010000003">
    <property type="protein sequence ID" value="KAL0992666.1"/>
    <property type="molecule type" value="Genomic_DNA"/>
</dbReference>
<evidence type="ECO:0000313" key="9">
    <source>
        <dbReference type="Proteomes" id="UP001557470"/>
    </source>
</evidence>
<dbReference type="AlphaFoldDB" id="A0ABD0XKF2"/>
<name>A0ABD0XKF2_UMBPY</name>
<evidence type="ECO:0000256" key="1">
    <source>
        <dbReference type="ARBA" id="ARBA00004141"/>
    </source>
</evidence>
<dbReference type="Proteomes" id="UP001557470">
    <property type="component" value="Unassembled WGS sequence"/>
</dbReference>
<sequence>MSNTITSVSNGVVVVTHVQPVGKDVGGAGVSSTPQSLVQRKPVSVQRIFRMGHPKALGTIQIMIGFIVLLIGIAMAAARFPDNVVVLSGIFAWGAIIYIIAGSLTVAADNHLSACLVKGSLAMNVLAVIISLVGIILYSLDTAGLLLSSCNNLGSPNNEPSIQNYPSPIASNTNHNPSDSDSSHESSSHDGHRSLDTPYLPSDCQKYWIRSRGISGVLVIFSFLAFIVSICASSFACKAVCQCCCCHTPEEVIIPVPYDNQLTPGSAPLPPSYESVKNEKDLEGEGMEKVFQEYDQFPKYPPVIIP</sequence>
<accession>A0ABD0XKF2</accession>
<organism evidence="8 9">
    <name type="scientific">Umbra pygmaea</name>
    <name type="common">Eastern mudminnow</name>
    <dbReference type="NCBI Taxonomy" id="75934"/>
    <lineage>
        <taxon>Eukaryota</taxon>
        <taxon>Metazoa</taxon>
        <taxon>Chordata</taxon>
        <taxon>Craniata</taxon>
        <taxon>Vertebrata</taxon>
        <taxon>Euteleostomi</taxon>
        <taxon>Actinopterygii</taxon>
        <taxon>Neopterygii</taxon>
        <taxon>Teleostei</taxon>
        <taxon>Protacanthopterygii</taxon>
        <taxon>Esociformes</taxon>
        <taxon>Umbridae</taxon>
        <taxon>Umbra</taxon>
    </lineage>
</organism>
<evidence type="ECO:0000256" key="6">
    <source>
        <dbReference type="SAM" id="MobiDB-lite"/>
    </source>
</evidence>